<proteinExistence type="predicted"/>
<evidence type="ECO:0000256" key="2">
    <source>
        <dbReference type="SAM" id="MobiDB-lite"/>
    </source>
</evidence>
<evidence type="ECO:0000313" key="4">
    <source>
        <dbReference type="Proteomes" id="UP000186601"/>
    </source>
</evidence>
<comment type="caution">
    <text evidence="3">The sequence shown here is derived from an EMBL/GenBank/DDBJ whole genome shotgun (WGS) entry which is preliminary data.</text>
</comment>
<accession>A0A2R6P617</accession>
<evidence type="ECO:0000256" key="1">
    <source>
        <dbReference type="SAM" id="Coils"/>
    </source>
</evidence>
<evidence type="ECO:0000313" key="3">
    <source>
        <dbReference type="EMBL" id="PSR85846.1"/>
    </source>
</evidence>
<dbReference type="EMBL" id="MLYV02000523">
    <property type="protein sequence ID" value="PSR85846.1"/>
    <property type="molecule type" value="Genomic_DNA"/>
</dbReference>
<keyword evidence="4" id="KW-1185">Reference proteome</keyword>
<gene>
    <name evidence="3" type="ORF">PHLCEN_2v5322</name>
</gene>
<keyword evidence="1" id="KW-0175">Coiled coil</keyword>
<reference evidence="3 4" key="1">
    <citation type="submission" date="2018-02" db="EMBL/GenBank/DDBJ databases">
        <title>Genome sequence of the basidiomycete white-rot fungus Phlebia centrifuga.</title>
        <authorList>
            <person name="Granchi Z."/>
            <person name="Peng M."/>
            <person name="de Vries R.P."/>
            <person name="Hilden K."/>
            <person name="Makela M.R."/>
            <person name="Grigoriev I."/>
            <person name="Riley R."/>
        </authorList>
    </citation>
    <scope>NUCLEOTIDE SEQUENCE [LARGE SCALE GENOMIC DNA]</scope>
    <source>
        <strain evidence="3 4">FBCC195</strain>
    </source>
</reference>
<dbReference type="AlphaFoldDB" id="A0A2R6P617"/>
<name>A0A2R6P617_9APHY</name>
<feature type="region of interest" description="Disordered" evidence="2">
    <location>
        <begin position="67"/>
        <end position="124"/>
    </location>
</feature>
<organism evidence="3 4">
    <name type="scientific">Hermanssonia centrifuga</name>
    <dbReference type="NCBI Taxonomy" id="98765"/>
    <lineage>
        <taxon>Eukaryota</taxon>
        <taxon>Fungi</taxon>
        <taxon>Dikarya</taxon>
        <taxon>Basidiomycota</taxon>
        <taxon>Agaricomycotina</taxon>
        <taxon>Agaricomycetes</taxon>
        <taxon>Polyporales</taxon>
        <taxon>Meruliaceae</taxon>
        <taxon>Hermanssonia</taxon>
    </lineage>
</organism>
<dbReference type="Proteomes" id="UP000186601">
    <property type="component" value="Unassembled WGS sequence"/>
</dbReference>
<sequence>MKHTLRMERAAREQAELRWTEETRKRAEAERYVAQLEMRNMALENDLSSWTNAAADALVYQFDSATQPLSPTVDTQDVIDPPARTTMSLDTGDTKGKGETADLTAVGDGTADMSRDASRQCILS</sequence>
<protein>
    <submittedName>
        <fullName evidence="3">Uncharacterized protein</fullName>
    </submittedName>
</protein>
<feature type="coiled-coil region" evidence="1">
    <location>
        <begin position="10"/>
        <end position="53"/>
    </location>
</feature>